<evidence type="ECO:0000256" key="1">
    <source>
        <dbReference type="SAM" id="MobiDB-lite"/>
    </source>
</evidence>
<proteinExistence type="predicted"/>
<comment type="caution">
    <text evidence="2">The sequence shown here is derived from an EMBL/GenBank/DDBJ whole genome shotgun (WGS) entry which is preliminary data.</text>
</comment>
<accession>A0ABV8LL30</accession>
<sequence>MVYGNVLHRSRRSLRRHVDLLWTSAPPESAKTPWPRPSCRAKQPEAEDKLAAIQKKNDDLLAAKISPAGHSALAQGLSMLAVAIAGMPTT</sequence>
<dbReference type="RefSeq" id="WP_253755417.1">
    <property type="nucleotide sequence ID" value="NZ_JAMZDZ010000001.1"/>
</dbReference>
<keyword evidence="3" id="KW-1185">Reference proteome</keyword>
<dbReference type="EMBL" id="JBHSAY010000006">
    <property type="protein sequence ID" value="MFC4131681.1"/>
    <property type="molecule type" value="Genomic_DNA"/>
</dbReference>
<dbReference type="Proteomes" id="UP001595816">
    <property type="component" value="Unassembled WGS sequence"/>
</dbReference>
<gene>
    <name evidence="2" type="ORF">ACFOZ4_13820</name>
</gene>
<protein>
    <submittedName>
        <fullName evidence="2">Uncharacterized protein</fullName>
    </submittedName>
</protein>
<name>A0ABV8LL30_9ACTN</name>
<evidence type="ECO:0000313" key="2">
    <source>
        <dbReference type="EMBL" id="MFC4131681.1"/>
    </source>
</evidence>
<reference evidence="3" key="1">
    <citation type="journal article" date="2019" name="Int. J. Syst. Evol. Microbiol.">
        <title>The Global Catalogue of Microorganisms (GCM) 10K type strain sequencing project: providing services to taxonomists for standard genome sequencing and annotation.</title>
        <authorList>
            <consortium name="The Broad Institute Genomics Platform"/>
            <consortium name="The Broad Institute Genome Sequencing Center for Infectious Disease"/>
            <person name="Wu L."/>
            <person name="Ma J."/>
        </authorList>
    </citation>
    <scope>NUCLEOTIDE SEQUENCE [LARGE SCALE GENOMIC DNA]</scope>
    <source>
        <strain evidence="3">CGMCC 4.7289</strain>
    </source>
</reference>
<organism evidence="2 3">
    <name type="scientific">Hamadaea flava</name>
    <dbReference type="NCBI Taxonomy" id="1742688"/>
    <lineage>
        <taxon>Bacteria</taxon>
        <taxon>Bacillati</taxon>
        <taxon>Actinomycetota</taxon>
        <taxon>Actinomycetes</taxon>
        <taxon>Micromonosporales</taxon>
        <taxon>Micromonosporaceae</taxon>
        <taxon>Hamadaea</taxon>
    </lineage>
</organism>
<evidence type="ECO:0000313" key="3">
    <source>
        <dbReference type="Proteomes" id="UP001595816"/>
    </source>
</evidence>
<feature type="region of interest" description="Disordered" evidence="1">
    <location>
        <begin position="25"/>
        <end position="44"/>
    </location>
</feature>